<dbReference type="SMART" id="SM00267">
    <property type="entry name" value="GGDEF"/>
    <property type="match status" value="1"/>
</dbReference>
<dbReference type="Gene3D" id="6.10.340.10">
    <property type="match status" value="1"/>
</dbReference>
<dbReference type="NCBIfam" id="TIGR00254">
    <property type="entry name" value="GGDEF"/>
    <property type="match status" value="1"/>
</dbReference>
<dbReference type="GO" id="GO:0003824">
    <property type="term" value="F:catalytic activity"/>
    <property type="evidence" value="ECO:0007669"/>
    <property type="project" value="UniProtKB-ARBA"/>
</dbReference>
<dbReference type="Proteomes" id="UP000325811">
    <property type="component" value="Chromosome II"/>
</dbReference>
<dbReference type="GO" id="GO:0016020">
    <property type="term" value="C:membrane"/>
    <property type="evidence" value="ECO:0007669"/>
    <property type="project" value="InterPro"/>
</dbReference>
<dbReference type="Pfam" id="PF21623">
    <property type="entry name" value="HK_sensor_dom_bact"/>
    <property type="match status" value="1"/>
</dbReference>
<feature type="compositionally biased region" description="Basic and acidic residues" evidence="2">
    <location>
        <begin position="598"/>
        <end position="607"/>
    </location>
</feature>
<dbReference type="KEGG" id="pdio:PDMSB3_0923.1"/>
<dbReference type="AlphaFoldDB" id="A0A5Q4ZJF9"/>
<evidence type="ECO:0000259" key="5">
    <source>
        <dbReference type="PROSITE" id="PS50887"/>
    </source>
</evidence>
<accession>A0A5Q4ZJF9</accession>
<proteinExistence type="predicted"/>
<dbReference type="CDD" id="cd06225">
    <property type="entry name" value="HAMP"/>
    <property type="match status" value="1"/>
</dbReference>
<name>A0A5Q4ZJF9_9BURK</name>
<evidence type="ECO:0000256" key="2">
    <source>
        <dbReference type="SAM" id="MobiDB-lite"/>
    </source>
</evidence>
<feature type="transmembrane region" description="Helical" evidence="3">
    <location>
        <begin position="325"/>
        <end position="344"/>
    </location>
</feature>
<keyword evidence="7" id="KW-1185">Reference proteome</keyword>
<protein>
    <submittedName>
        <fullName evidence="6">Diguanylate cyclase (GGDEF) domain-containing protein</fullName>
    </submittedName>
</protein>
<dbReference type="SUPFAM" id="SSF103190">
    <property type="entry name" value="Sensory domain-like"/>
    <property type="match status" value="1"/>
</dbReference>
<dbReference type="InterPro" id="IPR003660">
    <property type="entry name" value="HAMP_dom"/>
</dbReference>
<keyword evidence="3" id="KW-0812">Transmembrane</keyword>
<reference evidence="6 7" key="1">
    <citation type="submission" date="2019-08" db="EMBL/GenBank/DDBJ databases">
        <authorList>
            <person name="Herpell B J."/>
        </authorList>
    </citation>
    <scope>NUCLEOTIDE SEQUENCE [LARGE SCALE GENOMIC DNA]</scope>
    <source>
        <strain evidence="7">Msb3</strain>
    </source>
</reference>
<dbReference type="Gene3D" id="3.30.450.20">
    <property type="entry name" value="PAS domain"/>
    <property type="match status" value="1"/>
</dbReference>
<feature type="region of interest" description="Disordered" evidence="2">
    <location>
        <begin position="580"/>
        <end position="607"/>
    </location>
</feature>
<feature type="domain" description="HAMP" evidence="4">
    <location>
        <begin position="345"/>
        <end position="397"/>
    </location>
</feature>
<dbReference type="EMBL" id="LR699554">
    <property type="protein sequence ID" value="VVD32221.1"/>
    <property type="molecule type" value="Genomic_DNA"/>
</dbReference>
<dbReference type="InterPro" id="IPR029787">
    <property type="entry name" value="Nucleotide_cyclase"/>
</dbReference>
<dbReference type="InterPro" id="IPR029151">
    <property type="entry name" value="Sensor-like_sf"/>
</dbReference>
<dbReference type="RefSeq" id="WP_165188018.1">
    <property type="nucleotide sequence ID" value="NZ_LR699554.1"/>
</dbReference>
<dbReference type="FunFam" id="3.30.70.270:FF:000001">
    <property type="entry name" value="Diguanylate cyclase domain protein"/>
    <property type="match status" value="1"/>
</dbReference>
<dbReference type="PROSITE" id="PS50887">
    <property type="entry name" value="GGDEF"/>
    <property type="match status" value="1"/>
</dbReference>
<dbReference type="InterPro" id="IPR048760">
    <property type="entry name" value="VP0354-like_sensor_dom"/>
</dbReference>
<evidence type="ECO:0000256" key="3">
    <source>
        <dbReference type="SAM" id="Phobius"/>
    </source>
</evidence>
<dbReference type="InterPro" id="IPR000160">
    <property type="entry name" value="GGDEF_dom"/>
</dbReference>
<gene>
    <name evidence="6" type="ORF">PDMSB3_0923</name>
</gene>
<evidence type="ECO:0000259" key="4">
    <source>
        <dbReference type="PROSITE" id="PS50885"/>
    </source>
</evidence>
<dbReference type="SUPFAM" id="SSF158472">
    <property type="entry name" value="HAMP domain-like"/>
    <property type="match status" value="1"/>
</dbReference>
<evidence type="ECO:0000313" key="6">
    <source>
        <dbReference type="EMBL" id="VVD32221.1"/>
    </source>
</evidence>
<feature type="domain" description="GGDEF" evidence="5">
    <location>
        <begin position="440"/>
        <end position="573"/>
    </location>
</feature>
<dbReference type="PROSITE" id="PS50885">
    <property type="entry name" value="HAMP"/>
    <property type="match status" value="1"/>
</dbReference>
<dbReference type="GO" id="GO:0007165">
    <property type="term" value="P:signal transduction"/>
    <property type="evidence" value="ECO:0007669"/>
    <property type="project" value="InterPro"/>
</dbReference>
<sequence>MIRPGLTFKLSVLLACIGVLASGATGYYAYHANRAMLVNEAGRSLLTSTELLGQRFSASIDDIGADVLVLASMPSTAKVAQTDDGAGPNVARERLAQVYSSFMVHHLEYLQIRLITRQHYGLELVRFDRDSDGLVRVERGNLQEKGQFAYVFDTLTFAPGRIYTSPISVNHEYGTHAAQGKPTLRLGTPVSNASGEVVGVVVIDIDLAVLLKRLQSDLPSDYQVYLANEWGDFLVHPDASKTFGFDRGRRVLMQDSFSVTRPLFEQSQGEVLANGLAQPRQAAGQVLAFVRRPFGDLEGNRFIVLGLAKPLDDVLSGANLLGNQIVRMVLIFSVLALFLAILFARALTKPLHILAHAATHLFAEHAMHTLPLNRTDEIGVLARCFERLRREIKSQMDVLHAKQRELVHLATHDVLTGLPNRVLFMEKLENAIEEAARRQECLAVLFVDLDRFKQINDQFGHSVGDKVLAAVARRLKQVLCSADVVARLGGDEFIVLIEGPRSQEAAPAIASRIMATLNEEVRIDGQSMTVGASIGISQFPDDSGTAEELLLNADAAMYAAKSGGRCAYLRYHDVLEARRREQAEQAGQPYMRAGEGAPEGHEAEPTA</sequence>
<dbReference type="InterPro" id="IPR043128">
    <property type="entry name" value="Rev_trsase/Diguanyl_cyclase"/>
</dbReference>
<dbReference type="PANTHER" id="PTHR46663">
    <property type="entry name" value="DIGUANYLATE CYCLASE DGCT-RELATED"/>
    <property type="match status" value="1"/>
</dbReference>
<feature type="coiled-coil region" evidence="1">
    <location>
        <begin position="385"/>
        <end position="445"/>
    </location>
</feature>
<dbReference type="Pfam" id="PF00990">
    <property type="entry name" value="GGDEF"/>
    <property type="match status" value="1"/>
</dbReference>
<evidence type="ECO:0000313" key="7">
    <source>
        <dbReference type="Proteomes" id="UP000325811"/>
    </source>
</evidence>
<keyword evidence="3" id="KW-0472">Membrane</keyword>
<dbReference type="Gene3D" id="3.30.70.270">
    <property type="match status" value="1"/>
</dbReference>
<organism evidence="6 7">
    <name type="scientific">Paraburkholderia dioscoreae</name>
    <dbReference type="NCBI Taxonomy" id="2604047"/>
    <lineage>
        <taxon>Bacteria</taxon>
        <taxon>Pseudomonadati</taxon>
        <taxon>Pseudomonadota</taxon>
        <taxon>Betaproteobacteria</taxon>
        <taxon>Burkholderiales</taxon>
        <taxon>Burkholderiaceae</taxon>
        <taxon>Paraburkholderia</taxon>
    </lineage>
</organism>
<keyword evidence="3" id="KW-1133">Transmembrane helix</keyword>
<dbReference type="PANTHER" id="PTHR46663:SF2">
    <property type="entry name" value="GGDEF DOMAIN-CONTAINING PROTEIN"/>
    <property type="match status" value="1"/>
</dbReference>
<keyword evidence="1" id="KW-0175">Coiled coil</keyword>
<dbReference type="InterPro" id="IPR052163">
    <property type="entry name" value="DGC-Regulatory_Protein"/>
</dbReference>
<dbReference type="SUPFAM" id="SSF55073">
    <property type="entry name" value="Nucleotide cyclase"/>
    <property type="match status" value="1"/>
</dbReference>
<evidence type="ECO:0000256" key="1">
    <source>
        <dbReference type="SAM" id="Coils"/>
    </source>
</evidence>
<dbReference type="CDD" id="cd01949">
    <property type="entry name" value="GGDEF"/>
    <property type="match status" value="1"/>
</dbReference>